<feature type="compositionally biased region" description="Low complexity" evidence="2">
    <location>
        <begin position="365"/>
        <end position="382"/>
    </location>
</feature>
<evidence type="ECO:0000256" key="1">
    <source>
        <dbReference type="PROSITE-ProRule" id="PRU00042"/>
    </source>
</evidence>
<keyword evidence="1" id="KW-0863">Zinc-finger</keyword>
<evidence type="ECO:0000259" key="3">
    <source>
        <dbReference type="PROSITE" id="PS50157"/>
    </source>
</evidence>
<feature type="domain" description="C2H2-type" evidence="3">
    <location>
        <begin position="191"/>
        <end position="220"/>
    </location>
</feature>
<evidence type="ECO:0000256" key="2">
    <source>
        <dbReference type="SAM" id="MobiDB-lite"/>
    </source>
</evidence>
<dbReference type="AlphaFoldDB" id="A0A8J2L666"/>
<reference evidence="4" key="1">
    <citation type="submission" date="2021-06" db="EMBL/GenBank/DDBJ databases">
        <authorList>
            <person name="Hodson N. C."/>
            <person name="Mongue J. A."/>
            <person name="Jaron S. K."/>
        </authorList>
    </citation>
    <scope>NUCLEOTIDE SEQUENCE</scope>
</reference>
<accession>A0A8J2L666</accession>
<evidence type="ECO:0000313" key="4">
    <source>
        <dbReference type="EMBL" id="CAG7825858.1"/>
    </source>
</evidence>
<evidence type="ECO:0000313" key="5">
    <source>
        <dbReference type="Proteomes" id="UP000708208"/>
    </source>
</evidence>
<dbReference type="EMBL" id="CAJVCH010537711">
    <property type="protein sequence ID" value="CAG7825858.1"/>
    <property type="molecule type" value="Genomic_DNA"/>
</dbReference>
<gene>
    <name evidence="4" type="ORF">AFUS01_LOCUS35944</name>
</gene>
<keyword evidence="1" id="KW-0862">Zinc</keyword>
<feature type="compositionally biased region" description="Basic and acidic residues" evidence="2">
    <location>
        <begin position="447"/>
        <end position="460"/>
    </location>
</feature>
<dbReference type="PROSITE" id="PS50157">
    <property type="entry name" value="ZINC_FINGER_C2H2_2"/>
    <property type="match status" value="1"/>
</dbReference>
<comment type="caution">
    <text evidence="4">The sequence shown here is derived from an EMBL/GenBank/DDBJ whole genome shotgun (WGS) entry which is preliminary data.</text>
</comment>
<feature type="compositionally biased region" description="Basic and acidic residues" evidence="2">
    <location>
        <begin position="42"/>
        <end position="53"/>
    </location>
</feature>
<feature type="non-terminal residue" evidence="4">
    <location>
        <position position="482"/>
    </location>
</feature>
<feature type="region of interest" description="Disordered" evidence="2">
    <location>
        <begin position="14"/>
        <end position="66"/>
    </location>
</feature>
<keyword evidence="1" id="KW-0479">Metal-binding</keyword>
<dbReference type="Proteomes" id="UP000708208">
    <property type="component" value="Unassembled WGS sequence"/>
</dbReference>
<protein>
    <recommendedName>
        <fullName evidence="3">C2H2-type domain-containing protein</fullName>
    </recommendedName>
</protein>
<organism evidence="4 5">
    <name type="scientific">Allacma fusca</name>
    <dbReference type="NCBI Taxonomy" id="39272"/>
    <lineage>
        <taxon>Eukaryota</taxon>
        <taxon>Metazoa</taxon>
        <taxon>Ecdysozoa</taxon>
        <taxon>Arthropoda</taxon>
        <taxon>Hexapoda</taxon>
        <taxon>Collembola</taxon>
        <taxon>Symphypleona</taxon>
        <taxon>Sminthuridae</taxon>
        <taxon>Allacma</taxon>
    </lineage>
</organism>
<dbReference type="InterPro" id="IPR013087">
    <property type="entry name" value="Znf_C2H2_type"/>
</dbReference>
<name>A0A8J2L666_9HEXA</name>
<sequence length="482" mass="53266">QKRWKILKAKCDEEDARIGTANRNQNEQESVPEENGEGLLNENEKSENPDETMRMVPKVENPDPMTRSNERVLITTGLLNMKIASCASQHAILCVGPEATMEEMNVQMSLANEFFREVIAKPNFHKTMFLDFHEYTRRNGSLGRVIQEDKTTYHCNVCLKYSGGKFSVPAFSVHTYKIHALENHVLCKSKWDCITCGKRFTGQAKLASHVNNSLDCTDPPILVSPDYHLAIEVVINALEESARDITNSETYNKHLKRMPRPPLFKRNFETRNRKKVADYVPTINKIHIPMPVLHKCTLETDSGSEDDDPIESDGSIISVDFLKRRSTAAIQGPSKRGRAQAASTKPTKGTSVKSTPRPNDIQGRSKGSSAKAASSKPTKGTSVKSTPRPNDIQGRSKGSSAKAASSKPTKGASVKSTGRPDETTQGCSKSTKQAGPIKLPPNRGKKGPNEKKSGTEKPSDRAGWTPRKASKPTKRKRSESLE</sequence>
<proteinExistence type="predicted"/>
<feature type="compositionally biased region" description="Basic residues" evidence="2">
    <location>
        <begin position="468"/>
        <end position="482"/>
    </location>
</feature>
<feature type="compositionally biased region" description="Polar residues" evidence="2">
    <location>
        <begin position="341"/>
        <end position="357"/>
    </location>
</feature>
<keyword evidence="5" id="KW-1185">Reference proteome</keyword>
<feature type="compositionally biased region" description="Polar residues" evidence="2">
    <location>
        <begin position="423"/>
        <end position="433"/>
    </location>
</feature>
<feature type="compositionally biased region" description="Low complexity" evidence="2">
    <location>
        <begin position="396"/>
        <end position="413"/>
    </location>
</feature>
<dbReference type="GO" id="GO:0008270">
    <property type="term" value="F:zinc ion binding"/>
    <property type="evidence" value="ECO:0007669"/>
    <property type="project" value="UniProtKB-KW"/>
</dbReference>
<feature type="region of interest" description="Disordered" evidence="2">
    <location>
        <begin position="328"/>
        <end position="482"/>
    </location>
</feature>